<gene>
    <name evidence="8" type="primary">acpS</name>
    <name evidence="10" type="ORF">GCM10009846_05320</name>
</gene>
<evidence type="ECO:0000256" key="3">
    <source>
        <dbReference type="ARBA" id="ARBA00022723"/>
    </source>
</evidence>
<dbReference type="InterPro" id="IPR008278">
    <property type="entry name" value="4-PPantetheinyl_Trfase_dom"/>
</dbReference>
<keyword evidence="3 8" id="KW-0479">Metal-binding</keyword>
<keyword evidence="6 8" id="KW-0443">Lipid metabolism</keyword>
<feature type="binding site" evidence="8">
    <location>
        <position position="8"/>
    </location>
    <ligand>
        <name>Mg(2+)</name>
        <dbReference type="ChEBI" id="CHEBI:18420"/>
    </ligand>
</feature>
<evidence type="ECO:0000256" key="7">
    <source>
        <dbReference type="ARBA" id="ARBA00023160"/>
    </source>
</evidence>
<keyword evidence="2 8" id="KW-0808">Transferase</keyword>
<dbReference type="NCBIfam" id="NF000832">
    <property type="entry name" value="PRK00070.3-2"/>
    <property type="match status" value="1"/>
</dbReference>
<keyword evidence="5 8" id="KW-0460">Magnesium</keyword>
<dbReference type="EC" id="2.7.8.7" evidence="8"/>
<name>A0ABP5MAA7_9MICO</name>
<keyword evidence="8" id="KW-0963">Cytoplasm</keyword>
<feature type="domain" description="4'-phosphopantetheinyl transferase" evidence="9">
    <location>
        <begin position="4"/>
        <end position="98"/>
    </location>
</feature>
<evidence type="ECO:0000256" key="1">
    <source>
        <dbReference type="ARBA" id="ARBA00022516"/>
    </source>
</evidence>
<evidence type="ECO:0000256" key="6">
    <source>
        <dbReference type="ARBA" id="ARBA00023098"/>
    </source>
</evidence>
<dbReference type="SUPFAM" id="SSF56214">
    <property type="entry name" value="4'-phosphopantetheinyl transferase"/>
    <property type="match status" value="1"/>
</dbReference>
<comment type="similarity">
    <text evidence="8">Belongs to the P-Pant transferase superfamily. AcpS family.</text>
</comment>
<feature type="binding site" evidence="8">
    <location>
        <position position="55"/>
    </location>
    <ligand>
        <name>Mg(2+)</name>
        <dbReference type="ChEBI" id="CHEBI:18420"/>
    </ligand>
</feature>
<reference evidence="11" key="1">
    <citation type="journal article" date="2019" name="Int. J. Syst. Evol. Microbiol.">
        <title>The Global Catalogue of Microorganisms (GCM) 10K type strain sequencing project: providing services to taxonomists for standard genome sequencing and annotation.</title>
        <authorList>
            <consortium name="The Broad Institute Genomics Platform"/>
            <consortium name="The Broad Institute Genome Sequencing Center for Infectious Disease"/>
            <person name="Wu L."/>
            <person name="Ma J."/>
        </authorList>
    </citation>
    <scope>NUCLEOTIDE SEQUENCE [LARGE SCALE GENOMIC DNA]</scope>
    <source>
        <strain evidence="11">JCM 16026</strain>
    </source>
</reference>
<evidence type="ECO:0000256" key="8">
    <source>
        <dbReference type="HAMAP-Rule" id="MF_00101"/>
    </source>
</evidence>
<evidence type="ECO:0000256" key="2">
    <source>
        <dbReference type="ARBA" id="ARBA00022679"/>
    </source>
</evidence>
<dbReference type="InterPro" id="IPR037143">
    <property type="entry name" value="4-PPantetheinyl_Trfase_dom_sf"/>
</dbReference>
<dbReference type="InterPro" id="IPR002582">
    <property type="entry name" value="ACPS"/>
</dbReference>
<dbReference type="HAMAP" id="MF_00101">
    <property type="entry name" value="AcpS"/>
    <property type="match status" value="1"/>
</dbReference>
<dbReference type="Gene3D" id="3.90.470.20">
    <property type="entry name" value="4'-phosphopantetheinyl transferase domain"/>
    <property type="match status" value="1"/>
</dbReference>
<comment type="catalytic activity">
    <reaction evidence="8">
        <text>apo-[ACP] + CoA = holo-[ACP] + adenosine 3',5'-bisphosphate + H(+)</text>
        <dbReference type="Rhea" id="RHEA:12068"/>
        <dbReference type="Rhea" id="RHEA-COMP:9685"/>
        <dbReference type="Rhea" id="RHEA-COMP:9690"/>
        <dbReference type="ChEBI" id="CHEBI:15378"/>
        <dbReference type="ChEBI" id="CHEBI:29999"/>
        <dbReference type="ChEBI" id="CHEBI:57287"/>
        <dbReference type="ChEBI" id="CHEBI:58343"/>
        <dbReference type="ChEBI" id="CHEBI:64479"/>
        <dbReference type="EC" id="2.7.8.7"/>
    </reaction>
</comment>
<evidence type="ECO:0000313" key="11">
    <source>
        <dbReference type="Proteomes" id="UP001501599"/>
    </source>
</evidence>
<comment type="cofactor">
    <cofactor evidence="8">
        <name>Mg(2+)</name>
        <dbReference type="ChEBI" id="CHEBI:18420"/>
    </cofactor>
</comment>
<dbReference type="Pfam" id="PF01648">
    <property type="entry name" value="ACPS"/>
    <property type="match status" value="1"/>
</dbReference>
<keyword evidence="7 8" id="KW-0275">Fatty acid biosynthesis</keyword>
<evidence type="ECO:0000256" key="5">
    <source>
        <dbReference type="ARBA" id="ARBA00022842"/>
    </source>
</evidence>
<evidence type="ECO:0000259" key="9">
    <source>
        <dbReference type="Pfam" id="PF01648"/>
    </source>
</evidence>
<proteinExistence type="inferred from homology"/>
<dbReference type="RefSeq" id="WP_344340032.1">
    <property type="nucleotide sequence ID" value="NZ_BAAAQT010000004.1"/>
</dbReference>
<evidence type="ECO:0000313" key="10">
    <source>
        <dbReference type="EMBL" id="GAA2171444.1"/>
    </source>
</evidence>
<dbReference type="NCBIfam" id="TIGR00556">
    <property type="entry name" value="pantethn_trn"/>
    <property type="match status" value="1"/>
</dbReference>
<dbReference type="Proteomes" id="UP001501599">
    <property type="component" value="Unassembled WGS sequence"/>
</dbReference>
<comment type="function">
    <text evidence="8">Transfers the 4'-phosphopantetheine moiety from coenzyme A to a Ser of acyl-carrier-protein.</text>
</comment>
<dbReference type="EMBL" id="BAAAQT010000004">
    <property type="protein sequence ID" value="GAA2171444.1"/>
    <property type="molecule type" value="Genomic_DNA"/>
</dbReference>
<keyword evidence="4 8" id="KW-0276">Fatty acid metabolism</keyword>
<dbReference type="InterPro" id="IPR004568">
    <property type="entry name" value="Ppantetheine-prot_Trfase_dom"/>
</dbReference>
<dbReference type="NCBIfam" id="TIGR00516">
    <property type="entry name" value="acpS"/>
    <property type="match status" value="1"/>
</dbReference>
<comment type="caution">
    <text evidence="10">The sequence shown here is derived from an EMBL/GenBank/DDBJ whole genome shotgun (WGS) entry which is preliminary data.</text>
</comment>
<organism evidence="10 11">
    <name type="scientific">Agrococcus versicolor</name>
    <dbReference type="NCBI Taxonomy" id="501482"/>
    <lineage>
        <taxon>Bacteria</taxon>
        <taxon>Bacillati</taxon>
        <taxon>Actinomycetota</taxon>
        <taxon>Actinomycetes</taxon>
        <taxon>Micrococcales</taxon>
        <taxon>Microbacteriaceae</taxon>
        <taxon>Agrococcus</taxon>
    </lineage>
</organism>
<comment type="subcellular location">
    <subcellularLocation>
        <location evidence="8">Cytoplasm</location>
    </subcellularLocation>
</comment>
<accession>A0ABP5MAA7</accession>
<keyword evidence="11" id="KW-1185">Reference proteome</keyword>
<keyword evidence="1 8" id="KW-0444">Lipid biosynthesis</keyword>
<protein>
    <recommendedName>
        <fullName evidence="8">Holo-[acyl-carrier-protein] synthase</fullName>
        <shortName evidence="8">Holo-ACP synthase</shortName>
        <ecNumber evidence="8">2.7.8.7</ecNumber>
    </recommendedName>
    <alternativeName>
        <fullName evidence="8">4'-phosphopantetheinyl transferase AcpS</fullName>
    </alternativeName>
</protein>
<sequence>MIVGLGIDVVDVARFERAVARTPGLAQRLFADDELVVSGSPRPVRSLAARWAAKEAAAKALGTIEGQRWRDLVVASDAAGAPSLVLGGAWAALATSRGVTSVHVSLTHDAGVAAAVVVAEA</sequence>
<evidence type="ECO:0000256" key="4">
    <source>
        <dbReference type="ARBA" id="ARBA00022832"/>
    </source>
</evidence>